<sequence length="189" mass="19244">MRLRRALLALLLTAPLTALPSAQRAPPPTAQGQPVQLAPDGVGPVTLGRDVHDAARIAATLDPAAAAVGPGCDARPQFGLQVGLPEALGRAPASVMAMAGADGRIEEIVLQPAHGKLRTSSSTACRDAAEAFATRLTGALAAFSAEPMRAGPMTDEHSLRFAGGARVSARWFRGGGDCDVALHFGAPNG</sequence>
<keyword evidence="3" id="KW-1185">Reference proteome</keyword>
<evidence type="ECO:0000313" key="3">
    <source>
        <dbReference type="Proteomes" id="UP000036902"/>
    </source>
</evidence>
<accession>A0A140IDI1</accession>
<evidence type="ECO:0000256" key="1">
    <source>
        <dbReference type="SAM" id="SignalP"/>
    </source>
</evidence>
<organism evidence="2 3">
    <name type="scientific">Thauera humireducens</name>
    <dbReference type="NCBI Taxonomy" id="1134435"/>
    <lineage>
        <taxon>Bacteria</taxon>
        <taxon>Pseudomonadati</taxon>
        <taxon>Pseudomonadota</taxon>
        <taxon>Betaproteobacteria</taxon>
        <taxon>Rhodocyclales</taxon>
        <taxon>Zoogloeaceae</taxon>
        <taxon>Thauera</taxon>
    </lineage>
</organism>
<dbReference type="STRING" id="1134435.AC731_001895"/>
<keyword evidence="1" id="KW-0732">Signal</keyword>
<name>A0A140IDI1_9RHOO</name>
<reference evidence="3" key="1">
    <citation type="submission" date="2016-03" db="EMBL/GenBank/DDBJ databases">
        <authorList>
            <person name="Ma C."/>
            <person name="Zhou S."/>
            <person name="Yang G."/>
        </authorList>
    </citation>
    <scope>NUCLEOTIDE SEQUENCE [LARGE SCALE GENOMIC DNA]</scope>
    <source>
        <strain evidence="3">SgZ-1</strain>
    </source>
</reference>
<dbReference type="EMBL" id="CP014646">
    <property type="protein sequence ID" value="AMO35806.1"/>
    <property type="molecule type" value="Genomic_DNA"/>
</dbReference>
<gene>
    <name evidence="2" type="ORF">AC731_001895</name>
</gene>
<dbReference type="RefSeq" id="WP_048708913.1">
    <property type="nucleotide sequence ID" value="NZ_CP014646.1"/>
</dbReference>
<dbReference type="KEGG" id="thu:AC731_001895"/>
<feature type="chain" id="PRO_5007302593" evidence="1">
    <location>
        <begin position="25"/>
        <end position="189"/>
    </location>
</feature>
<dbReference type="Proteomes" id="UP000036902">
    <property type="component" value="Chromosome"/>
</dbReference>
<dbReference type="AlphaFoldDB" id="A0A140IDI1"/>
<proteinExistence type="predicted"/>
<feature type="signal peptide" evidence="1">
    <location>
        <begin position="1"/>
        <end position="24"/>
    </location>
</feature>
<protein>
    <submittedName>
        <fullName evidence="2">Uncharacterized protein</fullName>
    </submittedName>
</protein>
<evidence type="ECO:0000313" key="2">
    <source>
        <dbReference type="EMBL" id="AMO35806.1"/>
    </source>
</evidence>